<sequence length="1185" mass="129155">MPNGPFNRPHPAVWRIVFGVSVLYFLVMVFVCFLSYEDARRALHFMYPDLHSMTIDDILDKDYAVNCSEVTVARLYAHLDGFAVAHLFGWVMKAVLLRHYGLAWLLSVNWEITELAFSHILPNFRECWWDIVLLDVLLCNGLGIYLGMQLCKWLEMRSYHWESIRSINSTTGKIKRAFFQFTPGSWTPTRWLDPESSFMRVIAVSILVVMTQLAELNCFFLKHIFLVRPSHPTTLGRLVLISAISAPAIRQYYLYVTDPLVNRVGTQLWVFVAVVVTEAIVCLKFGRHFFEKTVILNIVLWIVYSIMSSFFIVFLCAFVAKARCSRRSSAKTNGYSMIIKFFTSCCAKRDAPAEQQANSSASNGGRGHRAFTKQQPELPNPMLGDHLLLPAQAFADWGLRIMQPVLLQSQHCCSVFPCPGGAQPKPLGGNRVFPGHLPLTTCQRFCLDADSAASAAEQELQLSPISSTPIAAESAAVAIECETMPANRDLLLRILKYRLRNCYVSDGTVNSFNILGAEVALQFCRISPSPPPAPPSVAAAEGSELSLSNSLAAQCSISSETASPRAPPQSPDTPSETPKRGRRTPRTGGAVAADAAASSGGGTGGLDLSDYRQLAVSLRPASDFRQPYRIVDATRLYFEPLDADPTAPVPAGSDDLPELFGLERQEEQLSAAVAQFVSELCSPTGFAFTGVFLCGPRGCGKASLAASVCRRLRCPLVRLDRNCLLGRYLGQAEANLSSTLKQAAASGSTCLLIEDIDEQFGEARAGSTGVDNRLRQVLASELEQLNSSGRLLLLATGSDLKSLNERLRSLFQLRILVPLPTGEAKARLMERQLNRLPEPMRPSDSGLVRQFAARVHGYSASELISLCKLAVHVSRTAGRQRLERRDFDEALRSFRPSGVQALLTSADRVSWDDIGGLDKLKQLLRDRVLAPLLEPDRFAKFGVRPPAGMLLYGPPGCCKTMMAKAVATECGLPFIAVQCADVYSRYVGDSERSIRELLTRAQAAAPAVLFLDEVDALLPTRGGGGPDAGGDSVGNRVLSEVLTLLDGVAGRSRLFVLAATNRPECVDPALLRPGRLDRLIFVPLPDEASRQRILAVASARLPQCCEEDAAAAMSEVAARTEGLSGAELTALVSETAAESVQNGLTGLSWKLALQLLEAGRVRPRTSAAAMASYARFADSHGCGGF</sequence>
<dbReference type="GO" id="GO:0006659">
    <property type="term" value="P:phosphatidylserine biosynthetic process"/>
    <property type="evidence" value="ECO:0007669"/>
    <property type="project" value="UniProtKB-UniRule"/>
</dbReference>
<keyword evidence="4" id="KW-0594">Phospholipid biosynthesis</keyword>
<dbReference type="SMART" id="SM00382">
    <property type="entry name" value="AAA"/>
    <property type="match status" value="2"/>
</dbReference>
<dbReference type="InterPro" id="IPR004277">
    <property type="entry name" value="PSS"/>
</dbReference>
<protein>
    <recommendedName>
        <fullName evidence="4">Phosphatidylserine synthase</fullName>
        <ecNumber evidence="4">2.7.8.29</ecNumber>
    </recommendedName>
    <alternativeName>
        <fullName evidence="4">Serine-exchange enzyme</fullName>
    </alternativeName>
</protein>
<dbReference type="InterPro" id="IPR003960">
    <property type="entry name" value="ATPase_AAA_CS"/>
</dbReference>
<keyword evidence="4" id="KW-0443">Lipid metabolism</keyword>
<feature type="region of interest" description="Disordered" evidence="5">
    <location>
        <begin position="556"/>
        <end position="604"/>
    </location>
</feature>
<keyword evidence="4" id="KW-0256">Endoplasmic reticulum</keyword>
<comment type="function">
    <text evidence="4">Catalyzes a base-exchange reaction in which the polar head group of phosphatidylethanolamine (PE) is replaced by L-serine.</text>
</comment>
<keyword evidence="7" id="KW-1185">Reference proteome</keyword>
<evidence type="ECO:0000313" key="8">
    <source>
        <dbReference type="WBParaSite" id="maker-uti_cns_0045428-snap-gene-0.4-mRNA-1"/>
    </source>
</evidence>
<evidence type="ECO:0000256" key="5">
    <source>
        <dbReference type="SAM" id="MobiDB-lite"/>
    </source>
</evidence>
<organism evidence="7 8">
    <name type="scientific">Macrostomum lignano</name>
    <dbReference type="NCBI Taxonomy" id="282301"/>
    <lineage>
        <taxon>Eukaryota</taxon>
        <taxon>Metazoa</taxon>
        <taxon>Spiralia</taxon>
        <taxon>Lophotrochozoa</taxon>
        <taxon>Platyhelminthes</taxon>
        <taxon>Rhabditophora</taxon>
        <taxon>Macrostomorpha</taxon>
        <taxon>Macrostomida</taxon>
        <taxon>Macrostomidae</taxon>
        <taxon>Macrostomum</taxon>
    </lineage>
</organism>
<dbReference type="UniPathway" id="UPA00948"/>
<keyword evidence="4" id="KW-0812">Transmembrane</keyword>
<feature type="transmembrane region" description="Helical" evidence="4">
    <location>
        <begin position="197"/>
        <end position="214"/>
    </location>
</feature>
<name>A0A1I8J143_9PLAT</name>
<comment type="pathway">
    <text evidence="4">Phospholipid metabolism; phosphatidylserine biosynthesis.</text>
</comment>
<evidence type="ECO:0000259" key="6">
    <source>
        <dbReference type="SMART" id="SM00382"/>
    </source>
</evidence>
<comment type="similarity">
    <text evidence="4">Belongs to the phosphatidyl serine synthase family.</text>
</comment>
<comment type="caution">
    <text evidence="4">Lacks conserved residue(s) required for the propagation of feature annotation.</text>
</comment>
<keyword evidence="4" id="KW-0472">Membrane</keyword>
<comment type="catalytic activity">
    <reaction evidence="4">
        <text>a 1,2-diacyl-sn-glycero-3-phosphoethanolamine + L-serine = a 1,2-diacyl-sn-glycero-3-phospho-L-serine + ethanolamine</text>
        <dbReference type="Rhea" id="RHEA:27606"/>
        <dbReference type="ChEBI" id="CHEBI:33384"/>
        <dbReference type="ChEBI" id="CHEBI:57262"/>
        <dbReference type="ChEBI" id="CHEBI:57603"/>
        <dbReference type="ChEBI" id="CHEBI:64612"/>
        <dbReference type="EC" id="2.7.8.29"/>
    </reaction>
</comment>
<dbReference type="GO" id="GO:0005789">
    <property type="term" value="C:endoplasmic reticulum membrane"/>
    <property type="evidence" value="ECO:0007669"/>
    <property type="project" value="UniProtKB-SubCell"/>
</dbReference>
<evidence type="ECO:0000313" key="7">
    <source>
        <dbReference type="Proteomes" id="UP000095280"/>
    </source>
</evidence>
<feature type="transmembrane region" description="Helical" evidence="4">
    <location>
        <begin position="127"/>
        <end position="148"/>
    </location>
</feature>
<dbReference type="Pfam" id="PF00004">
    <property type="entry name" value="AAA"/>
    <property type="match status" value="2"/>
</dbReference>
<feature type="transmembrane region" description="Helical" evidence="4">
    <location>
        <begin position="298"/>
        <end position="320"/>
    </location>
</feature>
<dbReference type="WBParaSite" id="maker-uti_cns_0045428-snap-gene-0.4-mRNA-1">
    <property type="protein sequence ID" value="maker-uti_cns_0045428-snap-gene-0.4-mRNA-1"/>
    <property type="gene ID" value="maker-uti_cns_0045428-snap-gene-0.4"/>
</dbReference>
<keyword evidence="3" id="KW-0175">Coiled coil</keyword>
<accession>A0A1I8J143</accession>
<dbReference type="PANTHER" id="PTHR23077:SF171">
    <property type="entry name" value="NUCLEAR VALOSIN-CONTAINING PROTEIN-LIKE"/>
    <property type="match status" value="1"/>
</dbReference>
<feature type="transmembrane region" description="Helical" evidence="4">
    <location>
        <begin position="12"/>
        <end position="36"/>
    </location>
</feature>
<evidence type="ECO:0000256" key="3">
    <source>
        <dbReference type="ARBA" id="ARBA00023054"/>
    </source>
</evidence>
<feature type="transmembrane region" description="Helical" evidence="4">
    <location>
        <begin position="267"/>
        <end position="286"/>
    </location>
</feature>
<dbReference type="GO" id="GO:0106245">
    <property type="term" value="F:L-serine-phosphatidylethanolamine phosphatidyltransferase activity"/>
    <property type="evidence" value="ECO:0007669"/>
    <property type="project" value="UniProtKB-UniRule"/>
</dbReference>
<feature type="transmembrane region" description="Helical" evidence="4">
    <location>
        <begin position="235"/>
        <end position="255"/>
    </location>
</feature>
<keyword evidence="1" id="KW-0547">Nucleotide-binding</keyword>
<keyword evidence="2" id="KW-0067">ATP-binding</keyword>
<dbReference type="InterPro" id="IPR003593">
    <property type="entry name" value="AAA+_ATPase"/>
</dbReference>
<feature type="domain" description="AAA+ ATPase" evidence="6">
    <location>
        <begin position="687"/>
        <end position="819"/>
    </location>
</feature>
<dbReference type="InterPro" id="IPR027417">
    <property type="entry name" value="P-loop_NTPase"/>
</dbReference>
<comment type="subcellular location">
    <subcellularLocation>
        <location evidence="4">Endoplasmic reticulum membrane</location>
        <topology evidence="4">Multi-pass membrane protein</topology>
    </subcellularLocation>
</comment>
<dbReference type="Gene3D" id="1.10.8.60">
    <property type="match status" value="1"/>
</dbReference>
<keyword evidence="4" id="KW-1133">Transmembrane helix</keyword>
<dbReference type="PROSITE" id="PS00674">
    <property type="entry name" value="AAA"/>
    <property type="match status" value="1"/>
</dbReference>
<feature type="domain" description="AAA+ ATPase" evidence="6">
    <location>
        <begin position="945"/>
        <end position="1086"/>
    </location>
</feature>
<evidence type="ECO:0000256" key="2">
    <source>
        <dbReference type="ARBA" id="ARBA00022840"/>
    </source>
</evidence>
<dbReference type="Proteomes" id="UP000095280">
    <property type="component" value="Unplaced"/>
</dbReference>
<evidence type="ECO:0000256" key="1">
    <source>
        <dbReference type="ARBA" id="ARBA00022741"/>
    </source>
</evidence>
<dbReference type="InterPro" id="IPR003959">
    <property type="entry name" value="ATPase_AAA_core"/>
</dbReference>
<dbReference type="Gene3D" id="3.40.50.300">
    <property type="entry name" value="P-loop containing nucleotide triphosphate hydrolases"/>
    <property type="match status" value="2"/>
</dbReference>
<dbReference type="AlphaFoldDB" id="A0A1I8J143"/>
<keyword evidence="4" id="KW-0444">Lipid biosynthesis</keyword>
<keyword evidence="4" id="KW-0808">Transferase</keyword>
<dbReference type="FunFam" id="3.40.50.300:FF:001025">
    <property type="entry name" value="ATPase family, AAA domain-containing 2B"/>
    <property type="match status" value="1"/>
</dbReference>
<reference evidence="8" key="1">
    <citation type="submission" date="2016-11" db="UniProtKB">
        <authorList>
            <consortium name="WormBaseParasite"/>
        </authorList>
    </citation>
    <scope>IDENTIFICATION</scope>
</reference>
<dbReference type="SUPFAM" id="SSF52540">
    <property type="entry name" value="P-loop containing nucleoside triphosphate hydrolases"/>
    <property type="match status" value="2"/>
</dbReference>
<keyword evidence="4" id="KW-1208">Phospholipid metabolism</keyword>
<proteinExistence type="inferred from homology"/>
<evidence type="ECO:0000256" key="4">
    <source>
        <dbReference type="RuleBase" id="RU368094"/>
    </source>
</evidence>
<dbReference type="GO" id="GO:0016887">
    <property type="term" value="F:ATP hydrolysis activity"/>
    <property type="evidence" value="ECO:0007669"/>
    <property type="project" value="InterPro"/>
</dbReference>
<dbReference type="PANTHER" id="PTHR23077">
    <property type="entry name" value="AAA-FAMILY ATPASE"/>
    <property type="match status" value="1"/>
</dbReference>
<dbReference type="InterPro" id="IPR050168">
    <property type="entry name" value="AAA_ATPase_domain"/>
</dbReference>
<dbReference type="GO" id="GO:0005524">
    <property type="term" value="F:ATP binding"/>
    <property type="evidence" value="ECO:0007669"/>
    <property type="project" value="UniProtKB-KW"/>
</dbReference>
<dbReference type="EC" id="2.7.8.29" evidence="4"/>
<feature type="compositionally biased region" description="Low complexity" evidence="5">
    <location>
        <begin position="586"/>
        <end position="598"/>
    </location>
</feature>
<feature type="region of interest" description="Disordered" evidence="5">
    <location>
        <begin position="356"/>
        <end position="375"/>
    </location>
</feature>
<dbReference type="Pfam" id="PF03034">
    <property type="entry name" value="PSS"/>
    <property type="match status" value="1"/>
</dbReference>